<keyword evidence="9" id="KW-1185">Reference proteome</keyword>
<feature type="region of interest" description="Disordered" evidence="5">
    <location>
        <begin position="788"/>
        <end position="811"/>
    </location>
</feature>
<dbReference type="PANTHER" id="PTHR15272:SF0">
    <property type="entry name" value="CHROMATIN ASSEMBLY FACTOR 1 SUBUNIT A"/>
    <property type="match status" value="1"/>
</dbReference>
<sequence>MGDTTATAGGSGVEDRARKAVKRKRAVSAMTKEEMEARILVLNEEVNGLFAYFKEMAVGLSELSECGGGGGGGSSSLNGAVAVLMEESELPLSRLVDEIHTKLKEKVGAGASGSVSVGAVKSAVLFVGQRVMYGVPNLDADVLEDQNQACLWCWETRDVKLLPKSVRGILKVRRTCRKKIHERITAVSAMLTALQKAESDSNFTDDLVKASEKLGKVLSEADIRVLMDSLLKKNGTEMVKKDAKREEKLVMKQLERNKREAEKEKKRMDRELQKEKVLSVGGAEKDEKRRDKEESEMRKQLRKQQEEAEKDQRRRQKEEAELKKQLAIQKQASIMERFLKKSKTTSCQTDQSSSRVTTSDSLNKKSEKVLEAVSQSMDCALSSIDEFGIDDLRKSHLSSWRNFGHSIRSNRNQHWGKRKKPKTELFKELKLSNNKDSTRAYELSIETPDGRTCINGVGSSPDVKKCKKSKQLLQFDKSHRPAFYGIWPKKSLVVRPRQPLRKDPDLDYDVDSDEEWEEEDPGESLSDCDKDDEEERLKEGSSKADDEEDSEDGFFVPDGYLSEDEGVEVDRMEVDLTVGETKCSPNCKQELESIESCALFRQQKHLHNLTEQALRKNQPLIILNLVHEKIPLLTAENLSSTSKVEQTCLQALSMRPFHGDLIEISIDGMEDEDQEACLSNSKSSTTPVPTVSTTLDSELSTVVSVIQSTTLGINRVLEALQQKFPTVPKSQLKNKVREISDFSFTDSRWKVKKDILIKLGLPVPPDKITSFFSKRCLPPDGENFNLNETSPLSLKPGSAARDQQGCTYNNQ</sequence>
<feature type="region of interest" description="Disordered" evidence="5">
    <location>
        <begin position="341"/>
        <end position="364"/>
    </location>
</feature>
<keyword evidence="2" id="KW-0227">DNA damage</keyword>
<dbReference type="Pfam" id="PF12253">
    <property type="entry name" value="CAF1A_dimeriz"/>
    <property type="match status" value="1"/>
</dbReference>
<dbReference type="InterPro" id="IPR048800">
    <property type="entry name" value="Cac1-like_C"/>
</dbReference>
<comment type="caution">
    <text evidence="8">The sequence shown here is derived from an EMBL/GenBank/DDBJ whole genome shotgun (WGS) entry which is preliminary data.</text>
</comment>
<reference evidence="8 9" key="1">
    <citation type="submission" date="2021-02" db="EMBL/GenBank/DDBJ databases">
        <title>Plant Genome Project.</title>
        <authorList>
            <person name="Zhang R.-G."/>
        </authorList>
    </citation>
    <scope>NUCLEOTIDE SEQUENCE [LARGE SCALE GENOMIC DNA]</scope>
    <source>
        <tissue evidence="8">Leaves</tissue>
    </source>
</reference>
<evidence type="ECO:0000259" key="6">
    <source>
        <dbReference type="Pfam" id="PF12253"/>
    </source>
</evidence>
<dbReference type="Proteomes" id="UP000827721">
    <property type="component" value="Unassembled WGS sequence"/>
</dbReference>
<evidence type="ECO:0000259" key="7">
    <source>
        <dbReference type="Pfam" id="PF21796"/>
    </source>
</evidence>
<proteinExistence type="predicted"/>
<accession>A0ABQ8IDH6</accession>
<feature type="compositionally biased region" description="Basic and acidic residues" evidence="5">
    <location>
        <begin position="535"/>
        <end position="544"/>
    </location>
</feature>
<dbReference type="PANTHER" id="PTHR15272">
    <property type="entry name" value="CHROMATIN ASSEMBLY FACTOR 1 SUBUNIT A CAF-1 SUBUNIT A"/>
    <property type="match status" value="1"/>
</dbReference>
<evidence type="ECO:0008006" key="10">
    <source>
        <dbReference type="Google" id="ProtNLM"/>
    </source>
</evidence>
<name>A0ABQ8IDH6_9ROSI</name>
<keyword evidence="3" id="KW-0234">DNA repair</keyword>
<dbReference type="Pfam" id="PF21796">
    <property type="entry name" value="Cac1_C"/>
    <property type="match status" value="1"/>
</dbReference>
<feature type="compositionally biased region" description="Polar residues" evidence="5">
    <location>
        <begin position="344"/>
        <end position="361"/>
    </location>
</feature>
<feature type="domain" description="Chromatin assembly factor 1 subunit Cac1-like C-terminal" evidence="7">
    <location>
        <begin position="699"/>
        <end position="751"/>
    </location>
</feature>
<feature type="domain" description="Chromatin assembly factor 1 subunit A dimerization" evidence="6">
    <location>
        <begin position="471"/>
        <end position="537"/>
    </location>
</feature>
<evidence type="ECO:0000256" key="4">
    <source>
        <dbReference type="ARBA" id="ARBA00023242"/>
    </source>
</evidence>
<evidence type="ECO:0000256" key="3">
    <source>
        <dbReference type="ARBA" id="ARBA00023204"/>
    </source>
</evidence>
<evidence type="ECO:0000256" key="1">
    <source>
        <dbReference type="ARBA" id="ARBA00004123"/>
    </source>
</evidence>
<protein>
    <recommendedName>
        <fullName evidence="10">Chromatin assembly factor 1 subunit FAS1</fullName>
    </recommendedName>
</protein>
<evidence type="ECO:0000313" key="8">
    <source>
        <dbReference type="EMBL" id="KAH7574616.1"/>
    </source>
</evidence>
<comment type="subcellular location">
    <subcellularLocation>
        <location evidence="1">Nucleus</location>
    </subcellularLocation>
</comment>
<feature type="region of interest" description="Disordered" evidence="5">
    <location>
        <begin position="253"/>
        <end position="320"/>
    </location>
</feature>
<evidence type="ECO:0000256" key="2">
    <source>
        <dbReference type="ARBA" id="ARBA00022763"/>
    </source>
</evidence>
<keyword evidence="4" id="KW-0539">Nucleus</keyword>
<dbReference type="InterPro" id="IPR022043">
    <property type="entry name" value="CAF1A_DD"/>
</dbReference>
<dbReference type="EMBL" id="JAFEMO010000003">
    <property type="protein sequence ID" value="KAH7574616.1"/>
    <property type="molecule type" value="Genomic_DNA"/>
</dbReference>
<gene>
    <name evidence="8" type="ORF">JRO89_XS03G0321900</name>
</gene>
<organism evidence="8 9">
    <name type="scientific">Xanthoceras sorbifolium</name>
    <dbReference type="NCBI Taxonomy" id="99658"/>
    <lineage>
        <taxon>Eukaryota</taxon>
        <taxon>Viridiplantae</taxon>
        <taxon>Streptophyta</taxon>
        <taxon>Embryophyta</taxon>
        <taxon>Tracheophyta</taxon>
        <taxon>Spermatophyta</taxon>
        <taxon>Magnoliopsida</taxon>
        <taxon>eudicotyledons</taxon>
        <taxon>Gunneridae</taxon>
        <taxon>Pentapetalae</taxon>
        <taxon>rosids</taxon>
        <taxon>malvids</taxon>
        <taxon>Sapindales</taxon>
        <taxon>Sapindaceae</taxon>
        <taxon>Xanthoceroideae</taxon>
        <taxon>Xanthoceras</taxon>
    </lineage>
</organism>
<feature type="compositionally biased region" description="Acidic residues" evidence="5">
    <location>
        <begin position="506"/>
        <end position="522"/>
    </location>
</feature>
<evidence type="ECO:0000256" key="5">
    <source>
        <dbReference type="SAM" id="MobiDB-lite"/>
    </source>
</evidence>
<feature type="region of interest" description="Disordered" evidence="5">
    <location>
        <begin position="498"/>
        <end position="560"/>
    </location>
</feature>
<evidence type="ECO:0000313" key="9">
    <source>
        <dbReference type="Proteomes" id="UP000827721"/>
    </source>
</evidence>